<feature type="repeat" description="WD" evidence="6">
    <location>
        <begin position="120"/>
        <end position="155"/>
    </location>
</feature>
<feature type="region of interest" description="Disordered" evidence="7">
    <location>
        <begin position="526"/>
        <end position="620"/>
    </location>
</feature>
<dbReference type="GO" id="GO:0030674">
    <property type="term" value="F:protein-macromolecule adaptor activity"/>
    <property type="evidence" value="ECO:0007669"/>
    <property type="project" value="TreeGrafter"/>
</dbReference>
<evidence type="ECO:0008006" key="10">
    <source>
        <dbReference type="Google" id="ProtNLM"/>
    </source>
</evidence>
<proteinExistence type="inferred from homology"/>
<feature type="region of interest" description="Disordered" evidence="7">
    <location>
        <begin position="464"/>
        <end position="501"/>
    </location>
</feature>
<evidence type="ECO:0000313" key="8">
    <source>
        <dbReference type="EMBL" id="EGZ08837.1"/>
    </source>
</evidence>
<gene>
    <name evidence="8" type="ORF">PHYSODRAFT_525602</name>
</gene>
<comment type="pathway">
    <text evidence="1">Protein modification; protein ubiquitination.</text>
</comment>
<comment type="similarity">
    <text evidence="5">Belongs to the WD repeat cdt2 family.</text>
</comment>
<evidence type="ECO:0000256" key="1">
    <source>
        <dbReference type="ARBA" id="ARBA00004906"/>
    </source>
</evidence>
<keyword evidence="3" id="KW-0677">Repeat</keyword>
<dbReference type="PROSITE" id="PS50294">
    <property type="entry name" value="WD_REPEATS_REGION"/>
    <property type="match status" value="3"/>
</dbReference>
<evidence type="ECO:0000256" key="3">
    <source>
        <dbReference type="ARBA" id="ARBA00022737"/>
    </source>
</evidence>
<feature type="region of interest" description="Disordered" evidence="7">
    <location>
        <begin position="289"/>
        <end position="316"/>
    </location>
</feature>
<feature type="compositionally biased region" description="Basic residues" evidence="7">
    <location>
        <begin position="589"/>
        <end position="601"/>
    </location>
</feature>
<keyword evidence="9" id="KW-1185">Reference proteome</keyword>
<dbReference type="SUPFAM" id="SSF50978">
    <property type="entry name" value="WD40 repeat-like"/>
    <property type="match status" value="1"/>
</dbReference>
<dbReference type="Pfam" id="PF00400">
    <property type="entry name" value="WD40"/>
    <property type="match status" value="5"/>
</dbReference>
<keyword evidence="4" id="KW-0833">Ubl conjugation pathway</keyword>
<dbReference type="GO" id="GO:0005634">
    <property type="term" value="C:nucleus"/>
    <property type="evidence" value="ECO:0007669"/>
    <property type="project" value="TreeGrafter"/>
</dbReference>
<evidence type="ECO:0000256" key="2">
    <source>
        <dbReference type="ARBA" id="ARBA00022574"/>
    </source>
</evidence>
<dbReference type="OMA" id="CFALKGH"/>
<name>G5A682_PHYSP</name>
<sequence length="620" mass="66851">MANLAQQLARLQLGASGARHRPSRRLNDAPPIRSNISSVSLQRSSIQFSLLSTLNCPPQRVLALGDGPEVPINGQTTGFLPSGPAFQVSYAYNKPLLAAVDEEGAVGIVDVAVGRRKSRWVGHDNAIFDVMWTQDDAQVLTAAGDLQVRVWDVETAGSSSGTEVTPVSTLTGHDMSVKCVRQAPDSAHVFASGGRDGNVLLWDTRAPGKPVSALENVHAEPTSSRASSPNVSFTSPIQKRRRRGAAPPSTSSPRSVTCVEFGATGNEIITAGAVDAVIKFWDVRRVGSSSSTGGRGKKKAAVKAPVPTREISCSTREGSRRGISSLTFRKGGVGGASRLLVNVLSDSLAVIDIGQKQHDARTVLRCTGHQATSFYNRATFSPDGNFIAGASADSVVYLWDARVSTSFDGSLSASRSALGVEQRAPCFALKGHLSEVNGVAWSSHDFTQLASCSDDGTVRCWQVGGERGQRTGPRQRETTAESTKPFELQLAPKSDSSEAATKTEWANWSGFVEQPEGFAYRVRGNESALAPRPSSPRRRRVSTADTQKGSPQCTRRSTEPRLHPVHETPAAQQQPQQEPQDAHEDQPQQKRRIKLHRKKQKQPPAQPKRAQRTLLELWGR</sequence>
<dbReference type="STRING" id="1094619.G5A682"/>
<dbReference type="InterPro" id="IPR051865">
    <property type="entry name" value="WD-repeat_CDT2_adapter"/>
</dbReference>
<feature type="compositionally biased region" description="Low complexity" evidence="7">
    <location>
        <begin position="569"/>
        <end position="579"/>
    </location>
</feature>
<dbReference type="AlphaFoldDB" id="G5A682"/>
<dbReference type="RefSeq" id="XP_009535470.1">
    <property type="nucleotide sequence ID" value="XM_009537175.1"/>
</dbReference>
<dbReference type="SMART" id="SM00320">
    <property type="entry name" value="WD40"/>
    <property type="match status" value="5"/>
</dbReference>
<dbReference type="InterPro" id="IPR036322">
    <property type="entry name" value="WD40_repeat_dom_sf"/>
</dbReference>
<accession>G5A682</accession>
<dbReference type="GeneID" id="20660888"/>
<dbReference type="InterPro" id="IPR001680">
    <property type="entry name" value="WD40_rpt"/>
</dbReference>
<dbReference type="InterPro" id="IPR015943">
    <property type="entry name" value="WD40/YVTN_repeat-like_dom_sf"/>
</dbReference>
<evidence type="ECO:0000256" key="7">
    <source>
        <dbReference type="SAM" id="MobiDB-lite"/>
    </source>
</evidence>
<feature type="compositionally biased region" description="Polar residues" evidence="7">
    <location>
        <begin position="221"/>
        <end position="237"/>
    </location>
</feature>
<dbReference type="EMBL" id="JH159160">
    <property type="protein sequence ID" value="EGZ08837.1"/>
    <property type="molecule type" value="Genomic_DNA"/>
</dbReference>
<dbReference type="SMR" id="G5A682"/>
<evidence type="ECO:0000256" key="6">
    <source>
        <dbReference type="PROSITE-ProRule" id="PRU00221"/>
    </source>
</evidence>
<dbReference type="PRINTS" id="PR00320">
    <property type="entry name" value="GPROTEINBRPT"/>
</dbReference>
<keyword evidence="2 6" id="KW-0853">WD repeat</keyword>
<evidence type="ECO:0000256" key="5">
    <source>
        <dbReference type="ARBA" id="ARBA00038344"/>
    </source>
</evidence>
<dbReference type="GO" id="GO:0043161">
    <property type="term" value="P:proteasome-mediated ubiquitin-dependent protein catabolic process"/>
    <property type="evidence" value="ECO:0007669"/>
    <property type="project" value="TreeGrafter"/>
</dbReference>
<dbReference type="InterPro" id="IPR020472">
    <property type="entry name" value="WD40_PAC1"/>
</dbReference>
<dbReference type="Gene3D" id="2.130.10.10">
    <property type="entry name" value="YVTN repeat-like/Quinoprotein amine dehydrogenase"/>
    <property type="match status" value="3"/>
</dbReference>
<dbReference type="KEGG" id="psoj:PHYSODRAFT_525602"/>
<reference evidence="8 9" key="1">
    <citation type="journal article" date="2006" name="Science">
        <title>Phytophthora genome sequences uncover evolutionary origins and mechanisms of pathogenesis.</title>
        <authorList>
            <person name="Tyler B.M."/>
            <person name="Tripathy S."/>
            <person name="Zhang X."/>
            <person name="Dehal P."/>
            <person name="Jiang R.H."/>
            <person name="Aerts A."/>
            <person name="Arredondo F.D."/>
            <person name="Baxter L."/>
            <person name="Bensasson D."/>
            <person name="Beynon J.L."/>
            <person name="Chapman J."/>
            <person name="Damasceno C.M."/>
            <person name="Dorrance A.E."/>
            <person name="Dou D."/>
            <person name="Dickerman A.W."/>
            <person name="Dubchak I.L."/>
            <person name="Garbelotto M."/>
            <person name="Gijzen M."/>
            <person name="Gordon S.G."/>
            <person name="Govers F."/>
            <person name="Grunwald N.J."/>
            <person name="Huang W."/>
            <person name="Ivors K.L."/>
            <person name="Jones R.W."/>
            <person name="Kamoun S."/>
            <person name="Krampis K."/>
            <person name="Lamour K.H."/>
            <person name="Lee M.K."/>
            <person name="McDonald W.H."/>
            <person name="Medina M."/>
            <person name="Meijer H.J."/>
            <person name="Nordberg E.K."/>
            <person name="Maclean D.J."/>
            <person name="Ospina-Giraldo M.D."/>
            <person name="Morris P.F."/>
            <person name="Phuntumart V."/>
            <person name="Putnam N.H."/>
            <person name="Rash S."/>
            <person name="Rose J.K."/>
            <person name="Sakihama Y."/>
            <person name="Salamov A.A."/>
            <person name="Savidor A."/>
            <person name="Scheuring C.F."/>
            <person name="Smith B.M."/>
            <person name="Sobral B.W."/>
            <person name="Terry A."/>
            <person name="Torto-Alalibo T.A."/>
            <person name="Win J."/>
            <person name="Xu Z."/>
            <person name="Zhang H."/>
            <person name="Grigoriev I.V."/>
            <person name="Rokhsar D.S."/>
            <person name="Boore J.L."/>
        </authorList>
    </citation>
    <scope>NUCLEOTIDE SEQUENCE [LARGE SCALE GENOMIC DNA]</scope>
    <source>
        <strain evidence="8 9">P6497</strain>
    </source>
</reference>
<dbReference type="PROSITE" id="PS00678">
    <property type="entry name" value="WD_REPEATS_1"/>
    <property type="match status" value="2"/>
</dbReference>
<dbReference type="PROSITE" id="PS50082">
    <property type="entry name" value="WD_REPEATS_2"/>
    <property type="match status" value="4"/>
</dbReference>
<dbReference type="PANTHER" id="PTHR22852:SF0">
    <property type="entry name" value="DENTICLELESS PROTEIN HOMOLOG"/>
    <property type="match status" value="1"/>
</dbReference>
<organism evidence="8 9">
    <name type="scientific">Phytophthora sojae (strain P6497)</name>
    <name type="common">Soybean stem and root rot agent</name>
    <name type="synonym">Phytophthora megasperma f. sp. glycines</name>
    <dbReference type="NCBI Taxonomy" id="1094619"/>
    <lineage>
        <taxon>Eukaryota</taxon>
        <taxon>Sar</taxon>
        <taxon>Stramenopiles</taxon>
        <taxon>Oomycota</taxon>
        <taxon>Peronosporomycetes</taxon>
        <taxon>Peronosporales</taxon>
        <taxon>Peronosporaceae</taxon>
        <taxon>Phytophthora</taxon>
    </lineage>
</organism>
<protein>
    <recommendedName>
        <fullName evidence="10">Anaphase-promoting complex subunit 4 WD40 domain-containing protein</fullName>
    </recommendedName>
</protein>
<evidence type="ECO:0000256" key="4">
    <source>
        <dbReference type="ARBA" id="ARBA00022786"/>
    </source>
</evidence>
<dbReference type="InParanoid" id="G5A682"/>
<feature type="repeat" description="WD" evidence="6">
    <location>
        <begin position="170"/>
        <end position="205"/>
    </location>
</feature>
<dbReference type="Proteomes" id="UP000002640">
    <property type="component" value="Unassembled WGS sequence"/>
</dbReference>
<feature type="compositionally biased region" description="Polar residues" evidence="7">
    <location>
        <begin position="543"/>
        <end position="555"/>
    </location>
</feature>
<dbReference type="InterPro" id="IPR019775">
    <property type="entry name" value="WD40_repeat_CS"/>
</dbReference>
<feature type="region of interest" description="Disordered" evidence="7">
    <location>
        <begin position="215"/>
        <end position="256"/>
    </location>
</feature>
<feature type="compositionally biased region" description="Basic and acidic residues" evidence="7">
    <location>
        <begin position="556"/>
        <end position="566"/>
    </location>
</feature>
<feature type="repeat" description="WD" evidence="6">
    <location>
        <begin position="380"/>
        <end position="400"/>
    </location>
</feature>
<dbReference type="PANTHER" id="PTHR22852">
    <property type="entry name" value="LETHAL 2 DENTICLELESS PROTEIN RETINOIC ACID-REGULATED NUCLEAR MATRIX-ASSOCIATED PROTEIN"/>
    <property type="match status" value="1"/>
</dbReference>
<feature type="repeat" description="WD" evidence="6">
    <location>
        <begin position="429"/>
        <end position="471"/>
    </location>
</feature>
<evidence type="ECO:0000313" key="9">
    <source>
        <dbReference type="Proteomes" id="UP000002640"/>
    </source>
</evidence>